<dbReference type="PANTHER" id="PTHR35102">
    <property type="entry name" value="E3 UBIQUITIN-PROTEIN LIGASE"/>
    <property type="match status" value="1"/>
</dbReference>
<proteinExistence type="predicted"/>
<keyword evidence="1" id="KW-1133">Transmembrane helix</keyword>
<evidence type="ECO:0000313" key="3">
    <source>
        <dbReference type="EMBL" id="CAE4570147.1"/>
    </source>
</evidence>
<reference evidence="3" key="1">
    <citation type="submission" date="2021-01" db="EMBL/GenBank/DDBJ databases">
        <authorList>
            <person name="Corre E."/>
            <person name="Pelletier E."/>
            <person name="Niang G."/>
            <person name="Scheremetjew M."/>
            <person name="Finn R."/>
            <person name="Kale V."/>
            <person name="Holt S."/>
            <person name="Cochrane G."/>
            <person name="Meng A."/>
            <person name="Brown T."/>
            <person name="Cohen L."/>
        </authorList>
    </citation>
    <scope>NUCLEOTIDE SEQUENCE</scope>
    <source>
        <strain evidence="3">CCMP3105</strain>
    </source>
</reference>
<feature type="transmembrane region" description="Helical" evidence="1">
    <location>
        <begin position="112"/>
        <end position="132"/>
    </location>
</feature>
<accession>A0A7S4UCB5</accession>
<protein>
    <recommendedName>
        <fullName evidence="2">DUF2062 domain-containing protein</fullName>
    </recommendedName>
</protein>
<feature type="transmembrane region" description="Helical" evidence="1">
    <location>
        <begin position="52"/>
        <end position="73"/>
    </location>
</feature>
<feature type="transmembrane region" description="Helical" evidence="1">
    <location>
        <begin position="21"/>
        <end position="46"/>
    </location>
</feature>
<feature type="domain" description="DUF2062" evidence="2">
    <location>
        <begin position="6"/>
        <end position="143"/>
    </location>
</feature>
<organism evidence="3">
    <name type="scientific">Alexandrium monilatum</name>
    <dbReference type="NCBI Taxonomy" id="311494"/>
    <lineage>
        <taxon>Eukaryota</taxon>
        <taxon>Sar</taxon>
        <taxon>Alveolata</taxon>
        <taxon>Dinophyceae</taxon>
        <taxon>Gonyaulacales</taxon>
        <taxon>Pyrocystaceae</taxon>
        <taxon>Alexandrium</taxon>
    </lineage>
</organism>
<dbReference type="InterPro" id="IPR018639">
    <property type="entry name" value="DUF2062"/>
</dbReference>
<gene>
    <name evidence="3" type="ORF">AMON00008_LOCUS9766</name>
</gene>
<dbReference type="Pfam" id="PF09835">
    <property type="entry name" value="DUF2062"/>
    <property type="match status" value="1"/>
</dbReference>
<name>A0A7S4UCB5_9DINO</name>
<keyword evidence="1" id="KW-0472">Membrane</keyword>
<keyword evidence="1" id="KW-0812">Transmembrane</keyword>
<dbReference type="AlphaFoldDB" id="A0A7S4UCB5"/>
<sequence>MQRVRKSLSELRLTPQMMAGSLSFGLVWGLLPLYIPTVPTIALGALVKLLGLSLPAALIGLQLATPLFMALLVPYVRAGEWLSGAEPMDVSTLMAAMKESIIGALGTFGSRLGLAVCAWVCSAPILFTIAYYTSLPLCRSLTGKRN</sequence>
<evidence type="ECO:0000256" key="1">
    <source>
        <dbReference type="SAM" id="Phobius"/>
    </source>
</evidence>
<dbReference type="PANTHER" id="PTHR35102:SF1">
    <property type="entry name" value="E3 UBIQUITIN-PROTEIN LIGASE"/>
    <property type="match status" value="1"/>
</dbReference>
<dbReference type="EMBL" id="HBNR01014995">
    <property type="protein sequence ID" value="CAE4570147.1"/>
    <property type="molecule type" value="Transcribed_RNA"/>
</dbReference>
<evidence type="ECO:0000259" key="2">
    <source>
        <dbReference type="Pfam" id="PF09835"/>
    </source>
</evidence>